<feature type="region of interest" description="Disordered" evidence="3">
    <location>
        <begin position="127"/>
        <end position="161"/>
    </location>
</feature>
<reference evidence="5 6" key="1">
    <citation type="submission" date="2018-05" db="EMBL/GenBank/DDBJ databases">
        <title>Paenibacillus flagellatus sp. nov., isolated from selenium mineral soil.</title>
        <authorList>
            <person name="Dai X."/>
        </authorList>
    </citation>
    <scope>NUCLEOTIDE SEQUENCE [LARGE SCALE GENOMIC DNA]</scope>
    <source>
        <strain evidence="5 6">DXL2</strain>
    </source>
</reference>
<feature type="domain" description="N-acetyltransferase" evidence="4">
    <location>
        <begin position="260"/>
        <end position="434"/>
    </location>
</feature>
<dbReference type="SUPFAM" id="SSF55729">
    <property type="entry name" value="Acyl-CoA N-acyltransferases (Nat)"/>
    <property type="match status" value="1"/>
</dbReference>
<comment type="caution">
    <text evidence="5">The sequence shown here is derived from an EMBL/GenBank/DDBJ whole genome shotgun (WGS) entry which is preliminary data.</text>
</comment>
<protein>
    <recommendedName>
        <fullName evidence="4">N-acetyltransferase domain-containing protein</fullName>
    </recommendedName>
</protein>
<keyword evidence="6" id="KW-1185">Reference proteome</keyword>
<organism evidence="5 6">
    <name type="scientific">Paenibacillus flagellatus</name>
    <dbReference type="NCBI Taxonomy" id="2211139"/>
    <lineage>
        <taxon>Bacteria</taxon>
        <taxon>Bacillati</taxon>
        <taxon>Bacillota</taxon>
        <taxon>Bacilli</taxon>
        <taxon>Bacillales</taxon>
        <taxon>Paenibacillaceae</taxon>
        <taxon>Paenibacillus</taxon>
    </lineage>
</organism>
<evidence type="ECO:0000259" key="4">
    <source>
        <dbReference type="PROSITE" id="PS51186"/>
    </source>
</evidence>
<dbReference type="Proteomes" id="UP000247476">
    <property type="component" value="Unassembled WGS sequence"/>
</dbReference>
<dbReference type="CDD" id="cd04301">
    <property type="entry name" value="NAT_SF"/>
    <property type="match status" value="1"/>
</dbReference>
<dbReference type="AlphaFoldDB" id="A0A2V5JXV2"/>
<dbReference type="PANTHER" id="PTHR43877">
    <property type="entry name" value="AMINOALKYLPHOSPHONATE N-ACETYLTRANSFERASE-RELATED-RELATED"/>
    <property type="match status" value="1"/>
</dbReference>
<dbReference type="Pfam" id="PF00583">
    <property type="entry name" value="Acetyltransf_1"/>
    <property type="match status" value="1"/>
</dbReference>
<gene>
    <name evidence="5" type="ORF">DLM86_24455</name>
</gene>
<keyword evidence="2" id="KW-0012">Acyltransferase</keyword>
<dbReference type="InterPro" id="IPR000182">
    <property type="entry name" value="GNAT_dom"/>
</dbReference>
<accession>A0A2V5JXV2</accession>
<dbReference type="GO" id="GO:0016747">
    <property type="term" value="F:acyltransferase activity, transferring groups other than amino-acyl groups"/>
    <property type="evidence" value="ECO:0007669"/>
    <property type="project" value="InterPro"/>
</dbReference>
<evidence type="ECO:0000256" key="1">
    <source>
        <dbReference type="ARBA" id="ARBA00022679"/>
    </source>
</evidence>
<dbReference type="InterPro" id="IPR050832">
    <property type="entry name" value="Bact_Acetyltransf"/>
</dbReference>
<feature type="compositionally biased region" description="Basic and acidic residues" evidence="3">
    <location>
        <begin position="148"/>
        <end position="159"/>
    </location>
</feature>
<keyword evidence="1" id="KW-0808">Transferase</keyword>
<feature type="compositionally biased region" description="Basic residues" evidence="3">
    <location>
        <begin position="137"/>
        <end position="147"/>
    </location>
</feature>
<dbReference type="Gene3D" id="3.40.630.30">
    <property type="match status" value="1"/>
</dbReference>
<evidence type="ECO:0000313" key="5">
    <source>
        <dbReference type="EMBL" id="PYI51658.1"/>
    </source>
</evidence>
<sequence>MAGPPKGTMEAGPESVGRTNDAYGARNLARLGADRDPSAPPLCRAGHGRSERALVLAYRRLRADARTARPVGRPRVADLRRSGRAPLLRLLGDARGRQADRAGGRLLDRRHVHAVVDASRRDGFGAIDPLVPPPYRHGNRTKLHKRRVRDDEPGREPPSRRTVAVGAGTFARECLCGENGRRRPAVLLYPRPRVVYGVSPGIAGSRRGRIRHRRFFSEGLGCIPFLRSGRQPVQRIELLKKEYVFSLRKSIIPGTRGDRMHYRRIDPQHDRRRLLELHCEVNYACDTSWARELPYAEYREKWLSTSQTEQFLAHFAETLNDPRTIAEWAEDEEGRPIGYIWVVFADVPDYGLTIAEIADFWVAPECRRQGLGMRLLERIERTATGLGANLLRSETGMDNTASQSLHRKYGFEPYRVAFEKRLGTAAPSAGEERA</sequence>
<dbReference type="PROSITE" id="PS51186">
    <property type="entry name" value="GNAT"/>
    <property type="match status" value="1"/>
</dbReference>
<evidence type="ECO:0000256" key="2">
    <source>
        <dbReference type="ARBA" id="ARBA00023315"/>
    </source>
</evidence>
<dbReference type="EMBL" id="QJVJ01000012">
    <property type="protein sequence ID" value="PYI51658.1"/>
    <property type="molecule type" value="Genomic_DNA"/>
</dbReference>
<proteinExistence type="predicted"/>
<evidence type="ECO:0000313" key="6">
    <source>
        <dbReference type="Proteomes" id="UP000247476"/>
    </source>
</evidence>
<dbReference type="InterPro" id="IPR016181">
    <property type="entry name" value="Acyl_CoA_acyltransferase"/>
</dbReference>
<feature type="region of interest" description="Disordered" evidence="3">
    <location>
        <begin position="1"/>
        <end position="46"/>
    </location>
</feature>
<evidence type="ECO:0000256" key="3">
    <source>
        <dbReference type="SAM" id="MobiDB-lite"/>
    </source>
</evidence>
<name>A0A2V5JXV2_9BACL</name>